<evidence type="ECO:0000256" key="5">
    <source>
        <dbReference type="ARBA" id="ARBA00023242"/>
    </source>
</evidence>
<organism evidence="7 8">
    <name type="scientific">Trapa incisa</name>
    <dbReference type="NCBI Taxonomy" id="236973"/>
    <lineage>
        <taxon>Eukaryota</taxon>
        <taxon>Viridiplantae</taxon>
        <taxon>Streptophyta</taxon>
        <taxon>Embryophyta</taxon>
        <taxon>Tracheophyta</taxon>
        <taxon>Spermatophyta</taxon>
        <taxon>Magnoliopsida</taxon>
        <taxon>eudicotyledons</taxon>
        <taxon>Gunneridae</taxon>
        <taxon>Pentapetalae</taxon>
        <taxon>rosids</taxon>
        <taxon>malvids</taxon>
        <taxon>Myrtales</taxon>
        <taxon>Lythraceae</taxon>
        <taxon>Trapa</taxon>
    </lineage>
</organism>
<evidence type="ECO:0000313" key="7">
    <source>
        <dbReference type="EMBL" id="KAK4777985.1"/>
    </source>
</evidence>
<comment type="caution">
    <text evidence="7">The sequence shown here is derived from an EMBL/GenBank/DDBJ whole genome shotgun (WGS) entry which is preliminary data.</text>
</comment>
<keyword evidence="8" id="KW-1185">Reference proteome</keyword>
<accession>A0AAN7LAA6</accession>
<dbReference type="GO" id="GO:0003677">
    <property type="term" value="F:DNA binding"/>
    <property type="evidence" value="ECO:0007669"/>
    <property type="project" value="UniProtKB-KW"/>
</dbReference>
<dbReference type="GO" id="GO:0005634">
    <property type="term" value="C:nucleus"/>
    <property type="evidence" value="ECO:0007669"/>
    <property type="project" value="UniProtKB-SubCell"/>
</dbReference>
<comment type="subcellular location">
    <subcellularLocation>
        <location evidence="1">Nucleus</location>
    </subcellularLocation>
</comment>
<protein>
    <recommendedName>
        <fullName evidence="6">HTH myb-type domain-containing protein</fullName>
    </recommendedName>
</protein>
<dbReference type="InterPro" id="IPR058673">
    <property type="entry name" value="HHO5-like_N"/>
</dbReference>
<evidence type="ECO:0000259" key="6">
    <source>
        <dbReference type="PROSITE" id="PS51294"/>
    </source>
</evidence>
<dbReference type="InterPro" id="IPR017930">
    <property type="entry name" value="Myb_dom"/>
</dbReference>
<sequence length="324" mass="35727">MVSPSELSPAADQQAPPADSVRNLEDLLARLEEELLKIDAFKRELPLCMLLLTAVVEVSRQQLQVYTMNQGKRPVLHEFTPLKLTPSHISEKKSWMASAQLWSQGPSDGTEQQSFSQKESGPFFNINPKLTNKPSSGSAFQPFIKHNNSSRTTPSTFQALQEPALASNKENQKAKTIRVYPEWQAMSNTAATIVNTTGTWNYQTYRKLRRCWSQELHRKFLDALQTLGGSQVATPRQIMELMKDEGLTNDEVKSHMQKYRLHNRPPSTSRSPQAVSGPAPVIGGISDYATAAAAAAAHGGTPALDSSIPAGHAPLAQHRLHHMG</sequence>
<evidence type="ECO:0000256" key="2">
    <source>
        <dbReference type="ARBA" id="ARBA00023015"/>
    </source>
</evidence>
<dbReference type="InterPro" id="IPR044787">
    <property type="entry name" value="HHO5-like"/>
</dbReference>
<dbReference type="PANTHER" id="PTHR31003">
    <property type="entry name" value="MYB FAMILY TRANSCRIPTION FACTOR"/>
    <property type="match status" value="1"/>
</dbReference>
<feature type="domain" description="HTH myb-type" evidence="6">
    <location>
        <begin position="204"/>
        <end position="264"/>
    </location>
</feature>
<dbReference type="Gene3D" id="1.10.10.60">
    <property type="entry name" value="Homeodomain-like"/>
    <property type="match status" value="1"/>
</dbReference>
<reference evidence="7 8" key="1">
    <citation type="journal article" date="2023" name="Hortic Res">
        <title>Pangenome of water caltrop reveals structural variations and asymmetric subgenome divergence after allopolyploidization.</title>
        <authorList>
            <person name="Zhang X."/>
            <person name="Chen Y."/>
            <person name="Wang L."/>
            <person name="Yuan Y."/>
            <person name="Fang M."/>
            <person name="Shi L."/>
            <person name="Lu R."/>
            <person name="Comes H.P."/>
            <person name="Ma Y."/>
            <person name="Chen Y."/>
            <person name="Huang G."/>
            <person name="Zhou Y."/>
            <person name="Zheng Z."/>
            <person name="Qiu Y."/>
        </authorList>
    </citation>
    <scope>NUCLEOTIDE SEQUENCE [LARGE SCALE GENOMIC DNA]</scope>
    <source>
        <tissue evidence="7">Roots</tissue>
    </source>
</reference>
<keyword evidence="4" id="KW-0804">Transcription</keyword>
<keyword evidence="3" id="KW-0238">DNA-binding</keyword>
<dbReference type="FunFam" id="1.10.10.60:FF:000007">
    <property type="entry name" value="Two-component response regulator"/>
    <property type="match status" value="1"/>
</dbReference>
<dbReference type="InterPro" id="IPR001005">
    <property type="entry name" value="SANT/Myb"/>
</dbReference>
<dbReference type="InterPro" id="IPR009057">
    <property type="entry name" value="Homeodomain-like_sf"/>
</dbReference>
<dbReference type="PROSITE" id="PS51294">
    <property type="entry name" value="HTH_MYB"/>
    <property type="match status" value="1"/>
</dbReference>
<evidence type="ECO:0000256" key="4">
    <source>
        <dbReference type="ARBA" id="ARBA00023163"/>
    </source>
</evidence>
<dbReference type="Pfam" id="PF00249">
    <property type="entry name" value="Myb_DNA-binding"/>
    <property type="match status" value="1"/>
</dbReference>
<dbReference type="AlphaFoldDB" id="A0AAN7LAA6"/>
<gene>
    <name evidence="7" type="ORF">SAY87_018172</name>
</gene>
<dbReference type="EMBL" id="JAXIOK010000002">
    <property type="protein sequence ID" value="KAK4777985.1"/>
    <property type="molecule type" value="Genomic_DNA"/>
</dbReference>
<name>A0AAN7LAA6_9MYRT</name>
<dbReference type="PANTHER" id="PTHR31003:SF19">
    <property type="entry name" value="MYB FAMILY TRANSCRIPTION FACTOR EFM"/>
    <property type="match status" value="1"/>
</dbReference>
<dbReference type="Proteomes" id="UP001345219">
    <property type="component" value="Chromosome 14"/>
</dbReference>
<evidence type="ECO:0000313" key="8">
    <source>
        <dbReference type="Proteomes" id="UP001345219"/>
    </source>
</evidence>
<dbReference type="InterPro" id="IPR006447">
    <property type="entry name" value="Myb_dom_plants"/>
</dbReference>
<keyword evidence="2" id="KW-0805">Transcription regulation</keyword>
<dbReference type="SUPFAM" id="SSF46689">
    <property type="entry name" value="Homeodomain-like"/>
    <property type="match status" value="1"/>
</dbReference>
<dbReference type="GO" id="GO:0003700">
    <property type="term" value="F:DNA-binding transcription factor activity"/>
    <property type="evidence" value="ECO:0007669"/>
    <property type="project" value="InterPro"/>
</dbReference>
<evidence type="ECO:0000256" key="1">
    <source>
        <dbReference type="ARBA" id="ARBA00004123"/>
    </source>
</evidence>
<proteinExistence type="predicted"/>
<dbReference type="NCBIfam" id="TIGR01557">
    <property type="entry name" value="myb_SHAQKYF"/>
    <property type="match status" value="1"/>
</dbReference>
<keyword evidence="5" id="KW-0539">Nucleus</keyword>
<evidence type="ECO:0000256" key="3">
    <source>
        <dbReference type="ARBA" id="ARBA00023125"/>
    </source>
</evidence>
<dbReference type="Pfam" id="PF26575">
    <property type="entry name" value="HHO5_N"/>
    <property type="match status" value="1"/>
</dbReference>